<evidence type="ECO:0000313" key="2">
    <source>
        <dbReference type="EMBL" id="KAH0757231.1"/>
    </source>
</evidence>
<reference evidence="2 3" key="1">
    <citation type="journal article" date="2021" name="bioRxiv">
        <title>Chromosome-scale and haplotype-resolved genome assembly of a tetraploid potato cultivar.</title>
        <authorList>
            <person name="Sun H."/>
            <person name="Jiao W.-B."/>
            <person name="Krause K."/>
            <person name="Campoy J.A."/>
            <person name="Goel M."/>
            <person name="Folz-Donahue K."/>
            <person name="Kukat C."/>
            <person name="Huettel B."/>
            <person name="Schneeberger K."/>
        </authorList>
    </citation>
    <scope>NUCLEOTIDE SEQUENCE [LARGE SCALE GENOMIC DNA]</scope>
    <source>
        <strain evidence="2">SolTubOtavaFocal</strain>
        <tissue evidence="2">Leaves</tissue>
    </source>
</reference>
<accession>A0ABQ7UZM7</accession>
<protein>
    <submittedName>
        <fullName evidence="2">Uncharacterized protein</fullName>
    </submittedName>
</protein>
<gene>
    <name evidence="2" type="ORF">KY290_020724</name>
</gene>
<dbReference type="EMBL" id="JAIVGD010000015">
    <property type="protein sequence ID" value="KAH0757231.1"/>
    <property type="molecule type" value="Genomic_DNA"/>
</dbReference>
<proteinExistence type="predicted"/>
<organism evidence="2 3">
    <name type="scientific">Solanum tuberosum</name>
    <name type="common">Potato</name>
    <dbReference type="NCBI Taxonomy" id="4113"/>
    <lineage>
        <taxon>Eukaryota</taxon>
        <taxon>Viridiplantae</taxon>
        <taxon>Streptophyta</taxon>
        <taxon>Embryophyta</taxon>
        <taxon>Tracheophyta</taxon>
        <taxon>Spermatophyta</taxon>
        <taxon>Magnoliopsida</taxon>
        <taxon>eudicotyledons</taxon>
        <taxon>Gunneridae</taxon>
        <taxon>Pentapetalae</taxon>
        <taxon>asterids</taxon>
        <taxon>lamiids</taxon>
        <taxon>Solanales</taxon>
        <taxon>Solanaceae</taxon>
        <taxon>Solanoideae</taxon>
        <taxon>Solaneae</taxon>
        <taxon>Solanum</taxon>
    </lineage>
</organism>
<evidence type="ECO:0000256" key="1">
    <source>
        <dbReference type="SAM" id="MobiDB-lite"/>
    </source>
</evidence>
<name>A0ABQ7UZM7_SOLTU</name>
<sequence>MAGDEHAGESYFLQCGRRWEDSNNPSIEPKILSPSGFRGHEASSGDVQQPPMVVNDLSTFH</sequence>
<comment type="caution">
    <text evidence="2">The sequence shown here is derived from an EMBL/GenBank/DDBJ whole genome shotgun (WGS) entry which is preliminary data.</text>
</comment>
<dbReference type="Proteomes" id="UP000826656">
    <property type="component" value="Unassembled WGS sequence"/>
</dbReference>
<keyword evidence="3" id="KW-1185">Reference proteome</keyword>
<evidence type="ECO:0000313" key="3">
    <source>
        <dbReference type="Proteomes" id="UP000826656"/>
    </source>
</evidence>
<feature type="region of interest" description="Disordered" evidence="1">
    <location>
        <begin position="19"/>
        <end position="61"/>
    </location>
</feature>